<sequence>ITIESDNIPYEYIYHLNVTTNSIECVFCDTTICKGSYYFKADRYFNLPFIEIPINTNTLRLNDNNTDCKICNRSETQFNRYILHPYVMYHTPTISNNTSTECNKDAQCFTNKCVNHTCKFNENNIITRLRYGRKGKFIGDPCVNRDDYSEGECNGECYIPMNEDENNELDSAIRFLYWLGFLSSIAILGIFYCCCSYIKMLNLIKNLIIFKLNLLNIFNKFNM</sequence>
<protein>
    <submittedName>
        <fullName evidence="2">Uncharacterized protein</fullName>
    </submittedName>
</protein>
<evidence type="ECO:0000256" key="1">
    <source>
        <dbReference type="SAM" id="Phobius"/>
    </source>
</evidence>
<accession>A0A1Y1UVX8</accession>
<keyword evidence="1" id="KW-0472">Membrane</keyword>
<gene>
    <name evidence="2" type="ORF">BCR36DRAFT_308161</name>
</gene>
<organism evidence="2 3">
    <name type="scientific">Piromyces finnis</name>
    <dbReference type="NCBI Taxonomy" id="1754191"/>
    <lineage>
        <taxon>Eukaryota</taxon>
        <taxon>Fungi</taxon>
        <taxon>Fungi incertae sedis</taxon>
        <taxon>Chytridiomycota</taxon>
        <taxon>Chytridiomycota incertae sedis</taxon>
        <taxon>Neocallimastigomycetes</taxon>
        <taxon>Neocallimastigales</taxon>
        <taxon>Neocallimastigaceae</taxon>
        <taxon>Piromyces</taxon>
    </lineage>
</organism>
<evidence type="ECO:0000313" key="2">
    <source>
        <dbReference type="EMBL" id="ORX42227.1"/>
    </source>
</evidence>
<comment type="caution">
    <text evidence="2">The sequence shown here is derived from an EMBL/GenBank/DDBJ whole genome shotgun (WGS) entry which is preliminary data.</text>
</comment>
<proteinExistence type="predicted"/>
<keyword evidence="1" id="KW-0812">Transmembrane</keyword>
<name>A0A1Y1UVX8_9FUNG</name>
<dbReference type="Proteomes" id="UP000193719">
    <property type="component" value="Unassembled WGS sequence"/>
</dbReference>
<keyword evidence="1" id="KW-1133">Transmembrane helix</keyword>
<keyword evidence="3" id="KW-1185">Reference proteome</keyword>
<evidence type="ECO:0000313" key="3">
    <source>
        <dbReference type="Proteomes" id="UP000193719"/>
    </source>
</evidence>
<reference evidence="2 3" key="2">
    <citation type="submission" date="2016-08" db="EMBL/GenBank/DDBJ databases">
        <title>Pervasive Adenine N6-methylation of Active Genes in Fungi.</title>
        <authorList>
            <consortium name="DOE Joint Genome Institute"/>
            <person name="Mondo S.J."/>
            <person name="Dannebaum R.O."/>
            <person name="Kuo R.C."/>
            <person name="Labutti K."/>
            <person name="Haridas S."/>
            <person name="Kuo A."/>
            <person name="Salamov A."/>
            <person name="Ahrendt S.R."/>
            <person name="Lipzen A."/>
            <person name="Sullivan W."/>
            <person name="Andreopoulos W.B."/>
            <person name="Clum A."/>
            <person name="Lindquist E."/>
            <person name="Daum C."/>
            <person name="Ramamoorthy G.K."/>
            <person name="Gryganskyi A."/>
            <person name="Culley D."/>
            <person name="Magnuson J.K."/>
            <person name="James T.Y."/>
            <person name="O'Malley M.A."/>
            <person name="Stajich J.E."/>
            <person name="Spatafora J.W."/>
            <person name="Visel A."/>
            <person name="Grigoriev I.V."/>
        </authorList>
    </citation>
    <scope>NUCLEOTIDE SEQUENCE [LARGE SCALE GENOMIC DNA]</scope>
    <source>
        <strain evidence="3">finn</strain>
    </source>
</reference>
<dbReference type="AlphaFoldDB" id="A0A1Y1UVX8"/>
<dbReference type="EMBL" id="MCFH01000069">
    <property type="protein sequence ID" value="ORX42227.1"/>
    <property type="molecule type" value="Genomic_DNA"/>
</dbReference>
<feature type="transmembrane region" description="Helical" evidence="1">
    <location>
        <begin position="175"/>
        <end position="198"/>
    </location>
</feature>
<feature type="non-terminal residue" evidence="2">
    <location>
        <position position="1"/>
    </location>
</feature>
<dbReference type="OrthoDB" id="10382219at2759"/>
<reference evidence="2 3" key="1">
    <citation type="submission" date="2016-08" db="EMBL/GenBank/DDBJ databases">
        <title>Genomes of anaerobic fungi encode conserved fungal cellulosomes for biomass hydrolysis.</title>
        <authorList>
            <consortium name="DOE Joint Genome Institute"/>
            <person name="Haitjema C.H."/>
            <person name="Gilmore S.P."/>
            <person name="Henske J.K."/>
            <person name="Solomon K.V."/>
            <person name="De Groot R."/>
            <person name="Kuo A."/>
            <person name="Mondo S.J."/>
            <person name="Salamov A.A."/>
            <person name="Labutti K."/>
            <person name="Zhao Z."/>
            <person name="Chiniquy J."/>
            <person name="Barry K."/>
            <person name="Brewer H.M."/>
            <person name="Purvine S.O."/>
            <person name="Wright A.T."/>
            <person name="Boxma B."/>
            <person name="Van Alen T."/>
            <person name="Hackstein J.H."/>
            <person name="Baker S.E."/>
            <person name="Grigoriev I.V."/>
            <person name="O'Malley M.A."/>
        </authorList>
    </citation>
    <scope>NUCLEOTIDE SEQUENCE [LARGE SCALE GENOMIC DNA]</scope>
    <source>
        <strain evidence="3">finn</strain>
    </source>
</reference>